<protein>
    <submittedName>
        <fullName evidence="1">Uncharacterized protein</fullName>
    </submittedName>
</protein>
<name>A0A564YWA9_HYMDI</name>
<dbReference type="EMBL" id="CABIJS010000444">
    <property type="protein sequence ID" value="VUZ51470.1"/>
    <property type="molecule type" value="Genomic_DNA"/>
</dbReference>
<dbReference type="AlphaFoldDB" id="A0A564YWA9"/>
<evidence type="ECO:0000313" key="1">
    <source>
        <dbReference type="EMBL" id="VUZ51470.1"/>
    </source>
</evidence>
<keyword evidence="2" id="KW-1185">Reference proteome</keyword>
<proteinExistence type="predicted"/>
<dbReference type="Proteomes" id="UP000321570">
    <property type="component" value="Unassembled WGS sequence"/>
</dbReference>
<reference evidence="1 2" key="1">
    <citation type="submission" date="2019-07" db="EMBL/GenBank/DDBJ databases">
        <authorList>
            <person name="Jastrzebski P J."/>
            <person name="Paukszto L."/>
            <person name="Jastrzebski P J."/>
        </authorList>
    </citation>
    <scope>NUCLEOTIDE SEQUENCE [LARGE SCALE GENOMIC DNA]</scope>
    <source>
        <strain evidence="1 2">WMS-il1</strain>
    </source>
</reference>
<feature type="non-terminal residue" evidence="1">
    <location>
        <position position="1"/>
    </location>
</feature>
<gene>
    <name evidence="1" type="ORF">WMSIL1_LOCUS10336</name>
</gene>
<organism evidence="1 2">
    <name type="scientific">Hymenolepis diminuta</name>
    <name type="common">Rat tapeworm</name>
    <dbReference type="NCBI Taxonomy" id="6216"/>
    <lineage>
        <taxon>Eukaryota</taxon>
        <taxon>Metazoa</taxon>
        <taxon>Spiralia</taxon>
        <taxon>Lophotrochozoa</taxon>
        <taxon>Platyhelminthes</taxon>
        <taxon>Cestoda</taxon>
        <taxon>Eucestoda</taxon>
        <taxon>Cyclophyllidea</taxon>
        <taxon>Hymenolepididae</taxon>
        <taxon>Hymenolepis</taxon>
    </lineage>
</organism>
<sequence length="98" mass="11159">DIKGDIAINQQNFDKQNYVNQFPSETVSQNVSTLHKILNECWLCNFLYFGPITCYKNVQKEKEESKYHPEIVLAIVIESKPVSRVNAVGKTENGNLPS</sequence>
<evidence type="ECO:0000313" key="2">
    <source>
        <dbReference type="Proteomes" id="UP000321570"/>
    </source>
</evidence>
<accession>A0A564YWA9</accession>